<dbReference type="Gene3D" id="3.90.1580.10">
    <property type="entry name" value="paralog of FGE (formylglycine-generating enzyme)"/>
    <property type="match status" value="1"/>
</dbReference>
<feature type="domain" description="Sulfatase-modifying factor enzyme-like" evidence="1">
    <location>
        <begin position="22"/>
        <end position="248"/>
    </location>
</feature>
<protein>
    <recommendedName>
        <fullName evidence="1">Sulfatase-modifying factor enzyme-like domain-containing protein</fullName>
    </recommendedName>
</protein>
<keyword evidence="3" id="KW-1185">Reference proteome</keyword>
<dbReference type="GO" id="GO:0120147">
    <property type="term" value="F:formylglycine-generating oxidase activity"/>
    <property type="evidence" value="ECO:0007669"/>
    <property type="project" value="TreeGrafter"/>
</dbReference>
<evidence type="ECO:0000313" key="3">
    <source>
        <dbReference type="Proteomes" id="UP000050501"/>
    </source>
</evidence>
<sequence>MTSTPALGIGSTQVSPKDDMVMVYVPAGEFWMGSDKSADPQAYDDELPQHKVYLDSFWIDQTEITNAQYARCVADGACTPPAYTRSYTRDSYYGSSQFDNYPVINVDWNQASAYCAWAGRRLPTEAEWEKAARGTDGRIYPWGNQTPNGQLANFGSYEKDTTAVGQYPSGASPYGALDMAGNVWEWVADWYGDYPSGAVSNPAGPDSGQYRVYRGGSWNYGSFDIRSASRDWGNPDARDVSIGFRCAR</sequence>
<evidence type="ECO:0000313" key="2">
    <source>
        <dbReference type="EMBL" id="KPL83543.1"/>
    </source>
</evidence>
<dbReference type="Proteomes" id="UP000050501">
    <property type="component" value="Unassembled WGS sequence"/>
</dbReference>
<dbReference type="PATRIC" id="fig|229921.5.peg.3107"/>
<dbReference type="Pfam" id="PF03781">
    <property type="entry name" value="FGE-sulfatase"/>
    <property type="match status" value="1"/>
</dbReference>
<dbReference type="InterPro" id="IPR005532">
    <property type="entry name" value="SUMF_dom"/>
</dbReference>
<dbReference type="PANTHER" id="PTHR23150:SF19">
    <property type="entry name" value="FORMYLGLYCINE-GENERATING ENZYME"/>
    <property type="match status" value="1"/>
</dbReference>
<dbReference type="InterPro" id="IPR051043">
    <property type="entry name" value="Sulfatase_Mod_Factor_Kinase"/>
</dbReference>
<gene>
    <name evidence="2" type="ORF">ADN01_08080</name>
</gene>
<organism evidence="2 3">
    <name type="scientific">Levilinea saccharolytica</name>
    <dbReference type="NCBI Taxonomy" id="229921"/>
    <lineage>
        <taxon>Bacteria</taxon>
        <taxon>Bacillati</taxon>
        <taxon>Chloroflexota</taxon>
        <taxon>Anaerolineae</taxon>
        <taxon>Anaerolineales</taxon>
        <taxon>Anaerolineaceae</taxon>
        <taxon>Levilinea</taxon>
    </lineage>
</organism>
<dbReference type="SUPFAM" id="SSF56436">
    <property type="entry name" value="C-type lectin-like"/>
    <property type="match status" value="1"/>
</dbReference>
<name>A0A0P6XKG7_9CHLR</name>
<reference evidence="2 3" key="1">
    <citation type="submission" date="2015-07" db="EMBL/GenBank/DDBJ databases">
        <title>Genome sequence of Levilinea saccharolytica DSM 16555.</title>
        <authorList>
            <person name="Hemp J."/>
            <person name="Ward L.M."/>
            <person name="Pace L.A."/>
            <person name="Fischer W.W."/>
        </authorList>
    </citation>
    <scope>NUCLEOTIDE SEQUENCE [LARGE SCALE GENOMIC DNA]</scope>
    <source>
        <strain evidence="2 3">KIBI-1</strain>
    </source>
</reference>
<proteinExistence type="predicted"/>
<comment type="caution">
    <text evidence="2">The sequence shown here is derived from an EMBL/GenBank/DDBJ whole genome shotgun (WGS) entry which is preliminary data.</text>
</comment>
<dbReference type="InterPro" id="IPR016187">
    <property type="entry name" value="CTDL_fold"/>
</dbReference>
<dbReference type="EMBL" id="LGCM01000030">
    <property type="protein sequence ID" value="KPL83543.1"/>
    <property type="molecule type" value="Genomic_DNA"/>
</dbReference>
<dbReference type="PANTHER" id="PTHR23150">
    <property type="entry name" value="SULFATASE MODIFYING FACTOR 1, 2"/>
    <property type="match status" value="1"/>
</dbReference>
<dbReference type="InterPro" id="IPR042095">
    <property type="entry name" value="SUMF_sf"/>
</dbReference>
<dbReference type="AlphaFoldDB" id="A0A0P6XKG7"/>
<dbReference type="STRING" id="229921.ADN01_08080"/>
<evidence type="ECO:0000259" key="1">
    <source>
        <dbReference type="Pfam" id="PF03781"/>
    </source>
</evidence>
<accession>A0A0P6XKG7</accession>